<proteinExistence type="predicted"/>
<name>A0A0G2TE04_HCMV</name>
<accession>A0A0G2TE04</accession>
<protein>
    <submittedName>
        <fullName evidence="2">Membrane RL1 protein2</fullName>
    </submittedName>
</protein>
<keyword evidence="1" id="KW-0472">Membrane</keyword>
<keyword evidence="1" id="KW-1133">Transmembrane helix</keyword>
<evidence type="ECO:0000313" key="2">
    <source>
        <dbReference type="EMBL" id="AKI11413.1"/>
    </source>
</evidence>
<gene>
    <name evidence="2" type="primary">RL12</name>
</gene>
<reference evidence="2 3" key="1">
    <citation type="journal article" date="2015" name="J. Virol.">
        <title>High-throughput analysis of human cytomegalovirus genome diversity highlights the widespread occurrence of gene-disrupting mutations and pervasive recombination.</title>
        <authorList>
            <person name="Sijmons S."/>
            <person name="Thys K."/>
            <person name="Mbong Ngwese M."/>
            <person name="Van Damme E."/>
            <person name="Dvorak J."/>
            <person name="Van Loock M."/>
            <person name="Li G."/>
            <person name="Tachezy R."/>
            <person name="Busson L."/>
            <person name="Aerssens J."/>
            <person name="Van Ranst M."/>
            <person name="Maes P."/>
        </authorList>
    </citation>
    <scope>NUCLEOTIDE SEQUENCE [LARGE SCALE GENOMIC DNA]</scope>
    <source>
        <strain evidence="2">BE/2/2013</strain>
    </source>
</reference>
<sequence>MRTQHRRWNKSSYTQIICMFIIFWILQKSKCNNTTIANTSTPITPTSLISTTQLASTNTFTSSNVTENTSTEAITSSVKSTDVSSISTTPTTTLMTNATVMTISPNGGINSSIQHVTNNTVTLQTTISTNTTIIINTTENSTPFSNCSSPNSTLSTMLQESETLLNAVQGENITIKHNLTITSCYKTAWLRHFNISTHGKYTHSKIKNGRYYNYSLKILHSRTLCESQTHYLKHHYDLCFTCDHNFSLSLYGLNFTHSGKYSFRCYKYDHPSEQNQNFNLQVHPRNDTNGTDVNPWICEEPKHEWKTLAATSRKPTSHKNYTTTSSTDHLYRHNNHSNTSHSRRTTWTLVLICIACILLFFVRRALNKKYHPLRDDISESEFIVRYNPEHED</sequence>
<keyword evidence="1" id="KW-0812">Transmembrane</keyword>
<organism evidence="2 3">
    <name type="scientific">Human cytomegalovirus</name>
    <name type="common">HHV-5</name>
    <name type="synonym">Human herpesvirus 5</name>
    <dbReference type="NCBI Taxonomy" id="10359"/>
    <lineage>
        <taxon>Viruses</taxon>
        <taxon>Duplodnaviria</taxon>
        <taxon>Heunggongvirae</taxon>
        <taxon>Peploviricota</taxon>
        <taxon>Herviviricetes</taxon>
        <taxon>Herpesvirales</taxon>
        <taxon>Orthoherpesviridae</taxon>
        <taxon>Betaherpesvirinae</taxon>
        <taxon>Cytomegalovirus</taxon>
        <taxon>Cytomegalovirus humanbeta5</taxon>
    </lineage>
</organism>
<dbReference type="Proteomes" id="UP000100228">
    <property type="component" value="Segment"/>
</dbReference>
<feature type="transmembrane region" description="Helical" evidence="1">
    <location>
        <begin position="347"/>
        <end position="366"/>
    </location>
</feature>
<evidence type="ECO:0000256" key="1">
    <source>
        <dbReference type="SAM" id="Phobius"/>
    </source>
</evidence>
<evidence type="ECO:0000313" key="3">
    <source>
        <dbReference type="Proteomes" id="UP000100228"/>
    </source>
</evidence>
<dbReference type="EMBL" id="KP745656">
    <property type="protein sequence ID" value="AKI11413.1"/>
    <property type="molecule type" value="Genomic_DNA"/>
</dbReference>
<organismHost>
    <name type="scientific">Homo sapiens</name>
    <name type="common">Human</name>
    <dbReference type="NCBI Taxonomy" id="9606"/>
</organismHost>